<dbReference type="InterPro" id="IPR021434">
    <property type="entry name" value="DUF3082"/>
</dbReference>
<feature type="transmembrane region" description="Helical" evidence="1">
    <location>
        <begin position="28"/>
        <end position="49"/>
    </location>
</feature>
<evidence type="ECO:0000256" key="1">
    <source>
        <dbReference type="SAM" id="Phobius"/>
    </source>
</evidence>
<dbReference type="eggNOG" id="ENOG5032ZPB">
    <property type="taxonomic scope" value="Bacteria"/>
</dbReference>
<evidence type="ECO:0000313" key="3">
    <source>
        <dbReference type="Proteomes" id="UP000001511"/>
    </source>
</evidence>
<keyword evidence="1" id="KW-1133">Transmembrane helix</keyword>
<evidence type="ECO:0000313" key="2">
    <source>
        <dbReference type="EMBL" id="ADI65336.1"/>
    </source>
</evidence>
<dbReference type="Pfam" id="PF11282">
    <property type="entry name" value="DUF3082"/>
    <property type="match status" value="1"/>
</dbReference>
<dbReference type="STRING" id="551115.Aazo_3808"/>
<protein>
    <recommendedName>
        <fullName evidence="4">DUF3082 domain-containing protein</fullName>
    </recommendedName>
</protein>
<proteinExistence type="predicted"/>
<name>D7E4B8_NOSA0</name>
<feature type="transmembrane region" description="Helical" evidence="1">
    <location>
        <begin position="70"/>
        <end position="98"/>
    </location>
</feature>
<sequence>MNEPHITPSTDTYKQVAANPLRCITGSIISGGLSFAIYSLMITIATNFANKPIHSQNPIVWKISSAVRTLIVGVVGLGTGIFALVALGLLALGIQLWFQQLTKTKNS</sequence>
<dbReference type="OrthoDB" id="515558at2"/>
<dbReference type="EMBL" id="CP002059">
    <property type="protein sequence ID" value="ADI65336.1"/>
    <property type="molecule type" value="Genomic_DNA"/>
</dbReference>
<evidence type="ECO:0008006" key="4">
    <source>
        <dbReference type="Google" id="ProtNLM"/>
    </source>
</evidence>
<keyword evidence="3" id="KW-1185">Reference proteome</keyword>
<keyword evidence="1" id="KW-0812">Transmembrane</keyword>
<reference evidence="2 3" key="1">
    <citation type="journal article" date="2010" name="PLoS ONE">
        <title>Genome erosion in a nitrogen-fixing vertically transmitted endosymbiotic multicellular cyanobacterium.</title>
        <authorList>
            <person name="Ran L."/>
            <person name="Larsson J."/>
            <person name="Vigil-Stenman T."/>
            <person name="Nylander J.A."/>
            <person name="Ininbergs K."/>
            <person name="Zheng W.W."/>
            <person name="Lapidus A."/>
            <person name="Lowry S."/>
            <person name="Haselkorn R."/>
            <person name="Bergman B."/>
        </authorList>
    </citation>
    <scope>NUCLEOTIDE SEQUENCE [LARGE SCALE GENOMIC DNA]</scope>
    <source>
        <strain evidence="2 3">0708</strain>
    </source>
</reference>
<dbReference type="KEGG" id="naz:Aazo_3808"/>
<dbReference type="RefSeq" id="WP_013192349.1">
    <property type="nucleotide sequence ID" value="NC_014248.1"/>
</dbReference>
<dbReference type="HOGENOM" id="CLU_157044_0_0_3"/>
<dbReference type="Proteomes" id="UP000001511">
    <property type="component" value="Chromosome"/>
</dbReference>
<keyword evidence="1" id="KW-0472">Membrane</keyword>
<organism evidence="2 3">
    <name type="scientific">Nostoc azollae (strain 0708)</name>
    <name type="common">Anabaena azollae (strain 0708)</name>
    <dbReference type="NCBI Taxonomy" id="551115"/>
    <lineage>
        <taxon>Bacteria</taxon>
        <taxon>Bacillati</taxon>
        <taxon>Cyanobacteriota</taxon>
        <taxon>Cyanophyceae</taxon>
        <taxon>Nostocales</taxon>
        <taxon>Nostocaceae</taxon>
        <taxon>Trichormus</taxon>
    </lineage>
</organism>
<accession>D7E4B8</accession>
<dbReference type="AlphaFoldDB" id="D7E4B8"/>
<gene>
    <name evidence="2" type="ordered locus">Aazo_3808</name>
</gene>